<evidence type="ECO:0000313" key="1">
    <source>
        <dbReference type="EMBL" id="KIG14806.1"/>
    </source>
</evidence>
<dbReference type="EMBL" id="JMCC02000066">
    <property type="protein sequence ID" value="KIG14806.1"/>
    <property type="molecule type" value="Genomic_DNA"/>
</dbReference>
<name>A0A0C2CUK7_9BACT</name>
<gene>
    <name evidence="1" type="ORF">DB30_06392</name>
</gene>
<sequence>MTPTYAFALRRSLAALAPTGLAVRGGMIGPLGGGSRSAGGTVLSSATYAFALRRSLAALAPTGLAVRGGIIAPWKP</sequence>
<proteinExistence type="predicted"/>
<reference evidence="1 2" key="1">
    <citation type="submission" date="2014-12" db="EMBL/GenBank/DDBJ databases">
        <title>Genome assembly of Enhygromyxa salina DSM 15201.</title>
        <authorList>
            <person name="Sharma G."/>
            <person name="Subramanian S."/>
        </authorList>
    </citation>
    <scope>NUCLEOTIDE SEQUENCE [LARGE SCALE GENOMIC DNA]</scope>
    <source>
        <strain evidence="1 2">DSM 15201</strain>
    </source>
</reference>
<protein>
    <submittedName>
        <fullName evidence="1">Uncharacterized protein</fullName>
    </submittedName>
</protein>
<evidence type="ECO:0000313" key="2">
    <source>
        <dbReference type="Proteomes" id="UP000031599"/>
    </source>
</evidence>
<dbReference type="Proteomes" id="UP000031599">
    <property type="component" value="Unassembled WGS sequence"/>
</dbReference>
<accession>A0A0C2CUK7</accession>
<organism evidence="1 2">
    <name type="scientific">Enhygromyxa salina</name>
    <dbReference type="NCBI Taxonomy" id="215803"/>
    <lineage>
        <taxon>Bacteria</taxon>
        <taxon>Pseudomonadati</taxon>
        <taxon>Myxococcota</taxon>
        <taxon>Polyangia</taxon>
        <taxon>Nannocystales</taxon>
        <taxon>Nannocystaceae</taxon>
        <taxon>Enhygromyxa</taxon>
    </lineage>
</organism>
<comment type="caution">
    <text evidence="1">The sequence shown here is derived from an EMBL/GenBank/DDBJ whole genome shotgun (WGS) entry which is preliminary data.</text>
</comment>
<dbReference type="AlphaFoldDB" id="A0A0C2CUK7"/>